<dbReference type="Gene3D" id="3.40.50.11590">
    <property type="match status" value="1"/>
</dbReference>
<organism evidence="2 3">
    <name type="scientific">Solidesulfovibrio aerotolerans</name>
    <dbReference type="NCBI Taxonomy" id="295255"/>
    <lineage>
        <taxon>Bacteria</taxon>
        <taxon>Pseudomonadati</taxon>
        <taxon>Thermodesulfobacteriota</taxon>
        <taxon>Desulfovibrionia</taxon>
        <taxon>Desulfovibrionales</taxon>
        <taxon>Desulfovibrionaceae</taxon>
        <taxon>Solidesulfovibrio</taxon>
    </lineage>
</organism>
<accession>A0A7C9J793</accession>
<gene>
    <name evidence="2" type="ORF">GTA51_02960</name>
</gene>
<evidence type="ECO:0000313" key="3">
    <source>
        <dbReference type="Proteomes" id="UP000482487"/>
    </source>
</evidence>
<dbReference type="EMBL" id="WVUD01000003">
    <property type="protein sequence ID" value="MYL82098.1"/>
    <property type="molecule type" value="Genomic_DNA"/>
</dbReference>
<dbReference type="Proteomes" id="UP000482487">
    <property type="component" value="Unassembled WGS sequence"/>
</dbReference>
<dbReference type="RefSeq" id="WP_160958550.1">
    <property type="nucleotide sequence ID" value="NZ_WVUD01000003.1"/>
</dbReference>
<protein>
    <recommendedName>
        <fullName evidence="1">Putative heavy-metal chelation domain-containing protein</fullName>
    </recommendedName>
</protein>
<dbReference type="AlphaFoldDB" id="A0A7C9J793"/>
<dbReference type="Pfam" id="PF04016">
    <property type="entry name" value="DUF364"/>
    <property type="match status" value="1"/>
</dbReference>
<dbReference type="Gene3D" id="3.30.390.100">
    <property type="match status" value="1"/>
</dbReference>
<comment type="caution">
    <text evidence="2">The sequence shown here is derived from an EMBL/GenBank/DDBJ whole genome shotgun (WGS) entry which is preliminary data.</text>
</comment>
<feature type="domain" description="Putative heavy-metal chelation" evidence="1">
    <location>
        <begin position="113"/>
        <end position="244"/>
    </location>
</feature>
<evidence type="ECO:0000259" key="1">
    <source>
        <dbReference type="Pfam" id="PF04016"/>
    </source>
</evidence>
<dbReference type="OrthoDB" id="9806942at2"/>
<reference evidence="2 3" key="1">
    <citation type="submission" date="2020-01" db="EMBL/GenBank/DDBJ databases">
        <title>Genome sequence of Desulfovibrio aerotolerans DSM 16695(T).</title>
        <authorList>
            <person name="Karnachuk O."/>
            <person name="Avakyan M."/>
            <person name="Mardanov A."/>
            <person name="Kadnikov V."/>
            <person name="Ravin N."/>
        </authorList>
    </citation>
    <scope>NUCLEOTIDE SEQUENCE [LARGE SCALE GENOMIC DNA]</scope>
    <source>
        <strain evidence="2 3">DSM 16695</strain>
    </source>
</reference>
<proteinExistence type="predicted"/>
<evidence type="ECO:0000313" key="2">
    <source>
        <dbReference type="EMBL" id="MYL82098.1"/>
    </source>
</evidence>
<dbReference type="InterPro" id="IPR007161">
    <property type="entry name" value="DUF364"/>
</dbReference>
<dbReference type="PROSITE" id="PS51257">
    <property type="entry name" value="PROKAR_LIPOPROTEIN"/>
    <property type="match status" value="1"/>
</dbReference>
<name>A0A7C9J793_9BACT</name>
<dbReference type="SUPFAM" id="SSF159713">
    <property type="entry name" value="Dhaf3308-like"/>
    <property type="match status" value="1"/>
</dbReference>
<keyword evidence="3" id="KW-1185">Reference proteome</keyword>
<sequence length="252" mass="26101">MQRRMQQSDILRALVEDIQQQPDQPITSVVTGSCLTAVTSRNLGLASLISHFAPGQIGSQAATGPASVHAAARLLLDAATTNTDEASLAVAAGNSLLPLPAAATSMSGQELLLTFGRGRNVAVVGHFPFVEKLRESCAGFWVLEKHPRPGDTPAEEAGGVLPRADVVAITATTLLNGSLAGLLALCRPDALVILLGPTTPFAASLFDCGIDVLAGCETPDPEAALAGIRAGSCFKKLSGVRQRTWMRPGLST</sequence>